<evidence type="ECO:0000256" key="7">
    <source>
        <dbReference type="ARBA" id="ARBA00023136"/>
    </source>
</evidence>
<feature type="transmembrane region" description="Helical" evidence="8">
    <location>
        <begin position="20"/>
        <end position="41"/>
    </location>
</feature>
<feature type="transmembrane region" description="Helical" evidence="8">
    <location>
        <begin position="192"/>
        <end position="210"/>
    </location>
</feature>
<keyword evidence="10" id="KW-1185">Reference proteome</keyword>
<feature type="transmembrane region" description="Helical" evidence="8">
    <location>
        <begin position="114"/>
        <end position="132"/>
    </location>
</feature>
<evidence type="ECO:0000313" key="10">
    <source>
        <dbReference type="Proteomes" id="UP000252100"/>
    </source>
</evidence>
<keyword evidence="5 8" id="KW-0812">Transmembrane</keyword>
<comment type="similarity">
    <text evidence="2 8">Belongs to the 4-toluene sulfonate uptake permease (TSUP) (TC 2.A.102) family.</text>
</comment>
<dbReference type="Pfam" id="PF01925">
    <property type="entry name" value="TauE"/>
    <property type="match status" value="1"/>
</dbReference>
<feature type="transmembrane region" description="Helical" evidence="8">
    <location>
        <begin position="244"/>
        <end position="262"/>
    </location>
</feature>
<gene>
    <name evidence="9" type="ORF">DT065_15250</name>
</gene>
<evidence type="ECO:0000256" key="3">
    <source>
        <dbReference type="ARBA" id="ARBA00022448"/>
    </source>
</evidence>
<dbReference type="EMBL" id="CP031092">
    <property type="protein sequence ID" value="AXF57222.1"/>
    <property type="molecule type" value="Genomic_DNA"/>
</dbReference>
<keyword evidence="4 8" id="KW-1003">Cell membrane</keyword>
<reference evidence="9 10" key="1">
    <citation type="journal article" date="2018" name="J. Microbiol.">
        <title>Salicibibacter kimchii gen. nov., sp. nov., a moderately halophilic and alkalitolerant bacterium in the family Bacillaceae, isolated from kimchi.</title>
        <authorList>
            <person name="Jang J.Y."/>
            <person name="Oh Y.J."/>
            <person name="Lim S.K."/>
            <person name="Park H.K."/>
            <person name="Lee C."/>
            <person name="Kim J.Y."/>
            <person name="Lee M.A."/>
            <person name="Choi H.J."/>
        </authorList>
    </citation>
    <scope>NUCLEOTIDE SEQUENCE [LARGE SCALE GENOMIC DNA]</scope>
    <source>
        <strain evidence="9 10">NKC1-1</strain>
    </source>
</reference>
<dbReference type="KEGG" id="rue:DT065_15250"/>
<evidence type="ECO:0000256" key="2">
    <source>
        <dbReference type="ARBA" id="ARBA00009142"/>
    </source>
</evidence>
<organism evidence="9 10">
    <name type="scientific">Salicibibacter kimchii</name>
    <dbReference type="NCBI Taxonomy" id="2099786"/>
    <lineage>
        <taxon>Bacteria</taxon>
        <taxon>Bacillati</taxon>
        <taxon>Bacillota</taxon>
        <taxon>Bacilli</taxon>
        <taxon>Bacillales</taxon>
        <taxon>Bacillaceae</taxon>
        <taxon>Salicibibacter</taxon>
    </lineage>
</organism>
<dbReference type="Proteomes" id="UP000252100">
    <property type="component" value="Chromosome"/>
</dbReference>
<keyword evidence="6 8" id="KW-1133">Transmembrane helix</keyword>
<dbReference type="InterPro" id="IPR052017">
    <property type="entry name" value="TSUP"/>
</dbReference>
<keyword evidence="3" id="KW-0813">Transport</keyword>
<comment type="subcellular location">
    <subcellularLocation>
        <location evidence="1 8">Cell membrane</location>
        <topology evidence="1 8">Multi-pass membrane protein</topology>
    </subcellularLocation>
</comment>
<dbReference type="InterPro" id="IPR002781">
    <property type="entry name" value="TM_pro_TauE-like"/>
</dbReference>
<dbReference type="GO" id="GO:0005886">
    <property type="term" value="C:plasma membrane"/>
    <property type="evidence" value="ECO:0007669"/>
    <property type="project" value="UniProtKB-SubCell"/>
</dbReference>
<evidence type="ECO:0000313" key="9">
    <source>
        <dbReference type="EMBL" id="AXF57222.1"/>
    </source>
</evidence>
<evidence type="ECO:0000256" key="4">
    <source>
        <dbReference type="ARBA" id="ARBA00022475"/>
    </source>
</evidence>
<name>A0A345C1Z1_9BACI</name>
<feature type="transmembrane region" description="Helical" evidence="8">
    <location>
        <begin position="90"/>
        <end position="108"/>
    </location>
</feature>
<feature type="transmembrane region" description="Helical" evidence="8">
    <location>
        <begin position="217"/>
        <end position="238"/>
    </location>
</feature>
<proteinExistence type="inferred from homology"/>
<sequence length="269" mass="28964">MLQWKHLGQKRVTMDIDIWIYPVILMVGLVAGIINTVSAGGSLLTLPMLIFLGLPSAEANGTNRVAIVVQTMIAVLAFRNKGQLETKVSAMVMLPAVIGSVLGAFAAVAIGDELFQLILAVTMVVTIIFIIWDPTKRVGADHRLSMSRKLLGLFTFLAIGFYGGFIQVGAGFYIVVTALLVFQLSFIHANSVKILVGGTYVFVSLIVFGINGEVNWALGLLLAVGNACGAWLGSQIIMGSKTKLIKWILLVTVLIMAVRLVYDVVMIGR</sequence>
<evidence type="ECO:0000256" key="1">
    <source>
        <dbReference type="ARBA" id="ARBA00004651"/>
    </source>
</evidence>
<dbReference type="AlphaFoldDB" id="A0A345C1Z1"/>
<evidence type="ECO:0000256" key="6">
    <source>
        <dbReference type="ARBA" id="ARBA00022989"/>
    </source>
</evidence>
<evidence type="ECO:0000256" key="8">
    <source>
        <dbReference type="RuleBase" id="RU363041"/>
    </source>
</evidence>
<evidence type="ECO:0000256" key="5">
    <source>
        <dbReference type="ARBA" id="ARBA00022692"/>
    </source>
</evidence>
<protein>
    <recommendedName>
        <fullName evidence="8">Probable membrane transporter protein</fullName>
    </recommendedName>
</protein>
<feature type="transmembrane region" description="Helical" evidence="8">
    <location>
        <begin position="153"/>
        <end position="186"/>
    </location>
</feature>
<keyword evidence="7 8" id="KW-0472">Membrane</keyword>
<dbReference type="PANTHER" id="PTHR30269:SF0">
    <property type="entry name" value="MEMBRANE TRANSPORTER PROTEIN YFCA-RELATED"/>
    <property type="match status" value="1"/>
</dbReference>
<dbReference type="PANTHER" id="PTHR30269">
    <property type="entry name" value="TRANSMEMBRANE PROTEIN YFCA"/>
    <property type="match status" value="1"/>
</dbReference>
<accession>A0A345C1Z1</accession>